<name>A0A6J4R5V8_9ACTN</name>
<sequence length="30" mass="3026">AARPADTGDASHTRPGGGDLRARAAPLLRV</sequence>
<protein>
    <submittedName>
        <fullName evidence="2">Uncharacterized protein</fullName>
    </submittedName>
</protein>
<dbReference type="AlphaFoldDB" id="A0A6J4R5V8"/>
<gene>
    <name evidence="2" type="ORF">AVDCRST_MAG12-212</name>
</gene>
<dbReference type="EMBL" id="CADCVK010000026">
    <property type="protein sequence ID" value="CAA9464973.1"/>
    <property type="molecule type" value="Genomic_DNA"/>
</dbReference>
<evidence type="ECO:0000256" key="1">
    <source>
        <dbReference type="SAM" id="MobiDB-lite"/>
    </source>
</evidence>
<accession>A0A6J4R5V8</accession>
<evidence type="ECO:0000313" key="2">
    <source>
        <dbReference type="EMBL" id="CAA9464973.1"/>
    </source>
</evidence>
<proteinExistence type="predicted"/>
<reference evidence="2" key="1">
    <citation type="submission" date="2020-02" db="EMBL/GenBank/DDBJ databases">
        <authorList>
            <person name="Meier V. D."/>
        </authorList>
    </citation>
    <scope>NUCLEOTIDE SEQUENCE</scope>
    <source>
        <strain evidence="2">AVDCRST_MAG12</strain>
    </source>
</reference>
<feature type="non-terminal residue" evidence="2">
    <location>
        <position position="30"/>
    </location>
</feature>
<feature type="region of interest" description="Disordered" evidence="1">
    <location>
        <begin position="1"/>
        <end position="30"/>
    </location>
</feature>
<feature type="non-terminal residue" evidence="2">
    <location>
        <position position="1"/>
    </location>
</feature>
<organism evidence="2">
    <name type="scientific">uncultured Rubrobacteraceae bacterium</name>
    <dbReference type="NCBI Taxonomy" id="349277"/>
    <lineage>
        <taxon>Bacteria</taxon>
        <taxon>Bacillati</taxon>
        <taxon>Actinomycetota</taxon>
        <taxon>Rubrobacteria</taxon>
        <taxon>Rubrobacterales</taxon>
        <taxon>Rubrobacteraceae</taxon>
        <taxon>environmental samples</taxon>
    </lineage>
</organism>